<sequence length="167" mass="19576">MKQNLFFRLWFYFRNGWSTYFAFIFAAINTLTVTYFLAIEEYPFLNDLFPTFVHYVVIVSSIGIPILIGVGYAHFKRSLAYSSEADIVTEAHPYNFRILPGWNTEVVFPLYLTLSEMMIKWSKNEKLSDGDVKKLGVLQNKIEKLLQGEMVGEPRKKHETRFRPNDE</sequence>
<accession>A0A075H6I5</accession>
<organism evidence="2">
    <name type="scientific">uncultured marine thaumarchaeote KM3_53_B02</name>
    <dbReference type="NCBI Taxonomy" id="1456180"/>
    <lineage>
        <taxon>Archaea</taxon>
        <taxon>Nitrososphaerota</taxon>
        <taxon>environmental samples</taxon>
    </lineage>
</organism>
<dbReference type="EMBL" id="KF900922">
    <property type="protein sequence ID" value="AIF11624.1"/>
    <property type="molecule type" value="Genomic_DNA"/>
</dbReference>
<protein>
    <submittedName>
        <fullName evidence="2">Uncharacterized protein</fullName>
    </submittedName>
</protein>
<evidence type="ECO:0000313" key="2">
    <source>
        <dbReference type="EMBL" id="AIF11624.1"/>
    </source>
</evidence>
<feature type="transmembrane region" description="Helical" evidence="1">
    <location>
        <begin position="20"/>
        <end position="39"/>
    </location>
</feature>
<reference evidence="2" key="1">
    <citation type="journal article" date="2014" name="Genome Biol. Evol.">
        <title>Pangenome evidence for extensive interdomain horizontal transfer affecting lineage core and shell genes in uncultured planktonic thaumarchaeota and euryarchaeota.</title>
        <authorList>
            <person name="Deschamps P."/>
            <person name="Zivanovic Y."/>
            <person name="Moreira D."/>
            <person name="Rodriguez-Valera F."/>
            <person name="Lopez-Garcia P."/>
        </authorList>
    </citation>
    <scope>NUCLEOTIDE SEQUENCE</scope>
</reference>
<name>A0A075H6I5_9ARCH</name>
<feature type="transmembrane region" description="Helical" evidence="1">
    <location>
        <begin position="51"/>
        <end position="73"/>
    </location>
</feature>
<dbReference type="AlphaFoldDB" id="A0A075H6I5"/>
<keyword evidence="1" id="KW-0812">Transmembrane</keyword>
<keyword evidence="1" id="KW-0472">Membrane</keyword>
<proteinExistence type="predicted"/>
<evidence type="ECO:0000256" key="1">
    <source>
        <dbReference type="SAM" id="Phobius"/>
    </source>
</evidence>
<keyword evidence="1" id="KW-1133">Transmembrane helix</keyword>